<evidence type="ECO:0000256" key="1">
    <source>
        <dbReference type="SAM" id="Phobius"/>
    </source>
</evidence>
<name>A0A1L9PU74_ASPVE</name>
<dbReference type="VEuPathDB" id="FungiDB:ASPVEDRAFT_44515"/>
<keyword evidence="1" id="KW-1133">Transmembrane helix</keyword>
<organism evidence="2 3">
    <name type="scientific">Aspergillus versicolor CBS 583.65</name>
    <dbReference type="NCBI Taxonomy" id="1036611"/>
    <lineage>
        <taxon>Eukaryota</taxon>
        <taxon>Fungi</taxon>
        <taxon>Dikarya</taxon>
        <taxon>Ascomycota</taxon>
        <taxon>Pezizomycotina</taxon>
        <taxon>Eurotiomycetes</taxon>
        <taxon>Eurotiomycetidae</taxon>
        <taxon>Eurotiales</taxon>
        <taxon>Aspergillaceae</taxon>
        <taxon>Aspergillus</taxon>
        <taxon>Aspergillus subgen. Nidulantes</taxon>
    </lineage>
</organism>
<keyword evidence="3" id="KW-1185">Reference proteome</keyword>
<evidence type="ECO:0000313" key="3">
    <source>
        <dbReference type="Proteomes" id="UP000184073"/>
    </source>
</evidence>
<keyword evidence="1" id="KW-0472">Membrane</keyword>
<feature type="transmembrane region" description="Helical" evidence="1">
    <location>
        <begin position="6"/>
        <end position="27"/>
    </location>
</feature>
<evidence type="ECO:0000313" key="2">
    <source>
        <dbReference type="EMBL" id="OJJ04976.1"/>
    </source>
</evidence>
<gene>
    <name evidence="2" type="ORF">ASPVEDRAFT_44515</name>
</gene>
<protein>
    <submittedName>
        <fullName evidence="2">Uncharacterized protein</fullName>
    </submittedName>
</protein>
<keyword evidence="1" id="KW-0812">Transmembrane</keyword>
<sequence>MLWISAVAPSLGFSGLCLFFLIFVGVAQDELQLDWRRGAGIANEARADTAHEAHWDWDWIGLRPQRRGEKRRKGRGGVYYEE</sequence>
<dbReference type="AlphaFoldDB" id="A0A1L9PU74"/>
<proteinExistence type="predicted"/>
<dbReference type="GeneID" id="63728573"/>
<accession>A0A1L9PU74</accession>
<reference evidence="3" key="1">
    <citation type="journal article" date="2017" name="Genome Biol.">
        <title>Comparative genomics reveals high biological diversity and specific adaptations in the industrially and medically important fungal genus Aspergillus.</title>
        <authorList>
            <person name="de Vries R.P."/>
            <person name="Riley R."/>
            <person name="Wiebenga A."/>
            <person name="Aguilar-Osorio G."/>
            <person name="Amillis S."/>
            <person name="Uchima C.A."/>
            <person name="Anderluh G."/>
            <person name="Asadollahi M."/>
            <person name="Askin M."/>
            <person name="Barry K."/>
            <person name="Battaglia E."/>
            <person name="Bayram O."/>
            <person name="Benocci T."/>
            <person name="Braus-Stromeyer S.A."/>
            <person name="Caldana C."/>
            <person name="Canovas D."/>
            <person name="Cerqueira G.C."/>
            <person name="Chen F."/>
            <person name="Chen W."/>
            <person name="Choi C."/>
            <person name="Clum A."/>
            <person name="Dos Santos R.A."/>
            <person name="Damasio A.R."/>
            <person name="Diallinas G."/>
            <person name="Emri T."/>
            <person name="Fekete E."/>
            <person name="Flipphi M."/>
            <person name="Freyberg S."/>
            <person name="Gallo A."/>
            <person name="Gournas C."/>
            <person name="Habgood R."/>
            <person name="Hainaut M."/>
            <person name="Harispe M.L."/>
            <person name="Henrissat B."/>
            <person name="Hilden K.S."/>
            <person name="Hope R."/>
            <person name="Hossain A."/>
            <person name="Karabika E."/>
            <person name="Karaffa L."/>
            <person name="Karanyi Z."/>
            <person name="Krasevec N."/>
            <person name="Kuo A."/>
            <person name="Kusch H."/>
            <person name="LaButti K."/>
            <person name="Lagendijk E.L."/>
            <person name="Lapidus A."/>
            <person name="Levasseur A."/>
            <person name="Lindquist E."/>
            <person name="Lipzen A."/>
            <person name="Logrieco A.F."/>
            <person name="MacCabe A."/>
            <person name="Maekelae M.R."/>
            <person name="Malavazi I."/>
            <person name="Melin P."/>
            <person name="Meyer V."/>
            <person name="Mielnichuk N."/>
            <person name="Miskei M."/>
            <person name="Molnar A.P."/>
            <person name="Mule G."/>
            <person name="Ngan C.Y."/>
            <person name="Orejas M."/>
            <person name="Orosz E."/>
            <person name="Ouedraogo J.P."/>
            <person name="Overkamp K.M."/>
            <person name="Park H.-S."/>
            <person name="Perrone G."/>
            <person name="Piumi F."/>
            <person name="Punt P.J."/>
            <person name="Ram A.F."/>
            <person name="Ramon A."/>
            <person name="Rauscher S."/>
            <person name="Record E."/>
            <person name="Riano-Pachon D.M."/>
            <person name="Robert V."/>
            <person name="Roehrig J."/>
            <person name="Ruller R."/>
            <person name="Salamov A."/>
            <person name="Salih N.S."/>
            <person name="Samson R.A."/>
            <person name="Sandor E."/>
            <person name="Sanguinetti M."/>
            <person name="Schuetze T."/>
            <person name="Sepcic K."/>
            <person name="Shelest E."/>
            <person name="Sherlock G."/>
            <person name="Sophianopoulou V."/>
            <person name="Squina F.M."/>
            <person name="Sun H."/>
            <person name="Susca A."/>
            <person name="Todd R.B."/>
            <person name="Tsang A."/>
            <person name="Unkles S.E."/>
            <person name="van de Wiele N."/>
            <person name="van Rossen-Uffink D."/>
            <person name="Oliveira J.V."/>
            <person name="Vesth T.C."/>
            <person name="Visser J."/>
            <person name="Yu J.-H."/>
            <person name="Zhou M."/>
            <person name="Andersen M.R."/>
            <person name="Archer D.B."/>
            <person name="Baker S.E."/>
            <person name="Benoit I."/>
            <person name="Brakhage A.A."/>
            <person name="Braus G.H."/>
            <person name="Fischer R."/>
            <person name="Frisvad J.C."/>
            <person name="Goldman G.H."/>
            <person name="Houbraken J."/>
            <person name="Oakley B."/>
            <person name="Pocsi I."/>
            <person name="Scazzocchio C."/>
            <person name="Seiboth B."/>
            <person name="vanKuyk P.A."/>
            <person name="Wortman J."/>
            <person name="Dyer P.S."/>
            <person name="Grigoriev I.V."/>
        </authorList>
    </citation>
    <scope>NUCLEOTIDE SEQUENCE [LARGE SCALE GENOMIC DNA]</scope>
    <source>
        <strain evidence="3">CBS 583.65</strain>
    </source>
</reference>
<dbReference type="RefSeq" id="XP_040670738.1">
    <property type="nucleotide sequence ID" value="XM_040813062.1"/>
</dbReference>
<dbReference type="EMBL" id="KV878132">
    <property type="protein sequence ID" value="OJJ04976.1"/>
    <property type="molecule type" value="Genomic_DNA"/>
</dbReference>
<dbReference type="Proteomes" id="UP000184073">
    <property type="component" value="Unassembled WGS sequence"/>
</dbReference>